<dbReference type="RefSeq" id="WP_009324278.1">
    <property type="nucleotide sequence ID" value="NZ_CAUBPW010000041.1"/>
</dbReference>
<accession>A0A0D8IX35</accession>
<evidence type="ECO:0000313" key="1">
    <source>
        <dbReference type="EMBL" id="KJF38836.1"/>
    </source>
</evidence>
<dbReference type="AlphaFoldDB" id="A0A0D8IX35"/>
<organism evidence="1 2">
    <name type="scientific">Ruthenibacterium lactatiformans</name>
    <dbReference type="NCBI Taxonomy" id="1550024"/>
    <lineage>
        <taxon>Bacteria</taxon>
        <taxon>Bacillati</taxon>
        <taxon>Bacillota</taxon>
        <taxon>Clostridia</taxon>
        <taxon>Eubacteriales</taxon>
        <taxon>Oscillospiraceae</taxon>
        <taxon>Ruthenibacterium</taxon>
    </lineage>
</organism>
<proteinExistence type="predicted"/>
<dbReference type="GeneID" id="42858057"/>
<name>A0A0D8IX35_9FIRM</name>
<dbReference type="Proteomes" id="UP000032483">
    <property type="component" value="Unassembled WGS sequence"/>
</dbReference>
<sequence length="104" mass="12512">MTKEEMFKEMEKMAPVLERNGVDIVLGKRIPGSFTRGYFFNEEAGLWEVYSCGERNEYFVRKQTGSEQEAVEKLYRMAKYEYESALRHLERERQRKERMQNGQK</sequence>
<comment type="caution">
    <text evidence="1">The sequence shown here is derived from an EMBL/GenBank/DDBJ whole genome shotgun (WGS) entry which is preliminary data.</text>
</comment>
<reference evidence="1" key="1">
    <citation type="submission" date="2015-02" db="EMBL/GenBank/DDBJ databases">
        <title>A novel member of the family Ruminococcaceae isolated from human feces.</title>
        <authorList>
            <person name="Shkoporov A.N."/>
            <person name="Chaplin A.V."/>
            <person name="Motuzova O.V."/>
            <person name="Kafarskaia L.I."/>
            <person name="Khokhlova E.V."/>
            <person name="Efimov B.A."/>
        </authorList>
    </citation>
    <scope>NUCLEOTIDE SEQUENCE [LARGE SCALE GENOMIC DNA]</scope>
    <source>
        <strain evidence="1">585-1</strain>
    </source>
</reference>
<dbReference type="EMBL" id="JXXK01000030">
    <property type="protein sequence ID" value="KJF38836.1"/>
    <property type="molecule type" value="Genomic_DNA"/>
</dbReference>
<gene>
    <name evidence="1" type="ORF">TQ39_15990</name>
</gene>
<protein>
    <submittedName>
        <fullName evidence="1">Uncharacterized protein</fullName>
    </submittedName>
</protein>
<keyword evidence="2" id="KW-1185">Reference proteome</keyword>
<evidence type="ECO:0000313" key="2">
    <source>
        <dbReference type="Proteomes" id="UP000032483"/>
    </source>
</evidence>